<name>A0ABD6B4R8_9EURY</name>
<dbReference type="Proteomes" id="UP001597111">
    <property type="component" value="Unassembled WGS sequence"/>
</dbReference>
<protein>
    <submittedName>
        <fullName evidence="2">Uncharacterized protein</fullName>
    </submittedName>
</protein>
<reference evidence="2 3" key="1">
    <citation type="journal article" date="2019" name="Int. J. Syst. Evol. Microbiol.">
        <title>The Global Catalogue of Microorganisms (GCM) 10K type strain sequencing project: providing services to taxonomists for standard genome sequencing and annotation.</title>
        <authorList>
            <consortium name="The Broad Institute Genomics Platform"/>
            <consortium name="The Broad Institute Genome Sequencing Center for Infectious Disease"/>
            <person name="Wu L."/>
            <person name="Ma J."/>
        </authorList>
    </citation>
    <scope>NUCLEOTIDE SEQUENCE [LARGE SCALE GENOMIC DNA]</scope>
    <source>
        <strain evidence="2 3">CGMCC 1.12285</strain>
    </source>
</reference>
<sequence>MSRLTGSRGGAKGVRVAVGQWGFAGGDRPRAAASESLKGLPTQRWGVLPAVSTGLPSWLVSGLLLGVAASVVVALVFALGERYIPDPDRSERRVGGPGRQRAE</sequence>
<accession>A0ABD6B4R8</accession>
<dbReference type="EMBL" id="JBHUDH010000049">
    <property type="protein sequence ID" value="MFD1525853.1"/>
    <property type="molecule type" value="Genomic_DNA"/>
</dbReference>
<evidence type="ECO:0000256" key="1">
    <source>
        <dbReference type="SAM" id="Phobius"/>
    </source>
</evidence>
<gene>
    <name evidence="2" type="ORF">ACFR9S_05970</name>
</gene>
<comment type="caution">
    <text evidence="2">The sequence shown here is derived from an EMBL/GenBank/DDBJ whole genome shotgun (WGS) entry which is preliminary data.</text>
</comment>
<feature type="non-terminal residue" evidence="2">
    <location>
        <position position="103"/>
    </location>
</feature>
<feature type="transmembrane region" description="Helical" evidence="1">
    <location>
        <begin position="58"/>
        <end position="79"/>
    </location>
</feature>
<evidence type="ECO:0000313" key="2">
    <source>
        <dbReference type="EMBL" id="MFD1525853.1"/>
    </source>
</evidence>
<keyword evidence="3" id="KW-1185">Reference proteome</keyword>
<dbReference type="AlphaFoldDB" id="A0ABD6B4R8"/>
<evidence type="ECO:0000313" key="3">
    <source>
        <dbReference type="Proteomes" id="UP001597111"/>
    </source>
</evidence>
<proteinExistence type="predicted"/>
<keyword evidence="1" id="KW-0812">Transmembrane</keyword>
<keyword evidence="1" id="KW-0472">Membrane</keyword>
<keyword evidence="1" id="KW-1133">Transmembrane helix</keyword>
<organism evidence="2 3">
    <name type="scientific">Halolamina salina</name>
    <dbReference type="NCBI Taxonomy" id="1220023"/>
    <lineage>
        <taxon>Archaea</taxon>
        <taxon>Methanobacteriati</taxon>
        <taxon>Methanobacteriota</taxon>
        <taxon>Stenosarchaea group</taxon>
        <taxon>Halobacteria</taxon>
        <taxon>Halobacteriales</taxon>
        <taxon>Haloferacaceae</taxon>
    </lineage>
</organism>